<dbReference type="GeneID" id="23632027"/>
<reference evidence="1 2" key="1">
    <citation type="journal article" date="2015" name="Viruses">
        <title>The complete sequence of the first Spodoptera frugiperda Betabaculovirus genome: a natural multiple recombinant virus.</title>
        <authorList>
            <person name="Cuartas P.E."/>
            <person name="Barrera G.P."/>
            <person name="Belaich M.N."/>
            <person name="Barreto E."/>
            <person name="Ghiringhelli P.D."/>
            <person name="Villamizar L.F."/>
        </authorList>
    </citation>
    <scope>NUCLEOTIDE SEQUENCE [LARGE SCALE GENOMIC DNA]</scope>
    <source>
        <strain evidence="1">VG008</strain>
    </source>
</reference>
<evidence type="ECO:0000313" key="2">
    <source>
        <dbReference type="Proteomes" id="UP000201335"/>
    </source>
</evidence>
<evidence type="ECO:0000313" key="1">
    <source>
        <dbReference type="EMBL" id="AJK91686.1"/>
    </source>
</evidence>
<keyword evidence="2" id="KW-1185">Reference proteome</keyword>
<protein>
    <submittedName>
        <fullName evidence="1">ORF025</fullName>
    </submittedName>
</protein>
<sequence length="228" mass="26979">MTDAYLINTIFNDILKFPWPVLLEVESLRLWYSLDSVLENFDINADVSESQCRPYTSFNVIAMLDDDNPIDLNVDDHSFVDLQTLRSLHAKQCTVMDDNLHTIIDQFVVNHLPWFVSKHLNNLKLITVFDVNDFAECLQSLEMINKYWLFRYKIVTIKQQVNEIKQEDKEEKESFNNNTIIDSLKNNLELQFKQLTTYPEHDRLRTLHSFIYLIKGTVGLLEQMLQWN</sequence>
<organism evidence="1 2">
    <name type="scientific">Spodoptera frugiperda granulovirus</name>
    <dbReference type="NCBI Taxonomy" id="307454"/>
    <lineage>
        <taxon>Viruses</taxon>
        <taxon>Viruses incertae sedis</taxon>
        <taxon>Naldaviricetes</taxon>
        <taxon>Lefavirales</taxon>
        <taxon>Baculoviridae</taxon>
        <taxon>Betabaculovirus</taxon>
        <taxon>Betabaculovirus spofrugiperdae</taxon>
    </lineage>
</organism>
<dbReference type="RefSeq" id="YP_009121810.1">
    <property type="nucleotide sequence ID" value="NC_026511.1"/>
</dbReference>
<dbReference type="EMBL" id="KM371112">
    <property type="protein sequence ID" value="AJK91686.1"/>
    <property type="molecule type" value="Genomic_DNA"/>
</dbReference>
<dbReference type="Proteomes" id="UP000201335">
    <property type="component" value="Segment"/>
</dbReference>
<accession>A0A0C5AQ54</accession>
<dbReference type="KEGG" id="vg:23632027"/>
<name>A0A0C5AQ54_9BBAC</name>
<dbReference type="OrthoDB" id="20040at10239"/>
<proteinExistence type="predicted"/>